<dbReference type="Gene3D" id="3.90.550.10">
    <property type="entry name" value="Spore Coat Polysaccharide Biosynthesis Protein SpsA, Chain A"/>
    <property type="match status" value="1"/>
</dbReference>
<name>A0A9X2FA42_9BACT</name>
<evidence type="ECO:0000259" key="1">
    <source>
        <dbReference type="Pfam" id="PF00535"/>
    </source>
</evidence>
<sequence>MKVTTPPHSHESPLVSVIIDNYNYDRFVAAAVESALQFDPQQVEVIVVDDGSTDDSKGVLSKFTDQVQLILKQNGGQASAFNAGLDVAKGDWIIFLDADDMLTEHTLEIVKQCMASDVSKITWKMPIINPVGKRTGQTLRVPDDDSKMLLDRLRYQGPHSFACSPTSGNVWSRQFLEKVRPIPEGAFRRGADGYLLHISPIYGRTVVAAQPGSVYRKHGSNFLAGKNEFEIRDVLRDRFERTAGAIRTHLKRRSLQFDWSDWGHDHWDRLDDIEQAINEHVPQDAEVVLIDDDTMNVRTSLLGRPRHYLLADENQCFAGPPADGDQAVEQLREYNQRGIKHVVIVWYCYWWLDHYAALQQELANAYAELYRDASVLICKHTSG</sequence>
<accession>A0A9X2FA42</accession>
<feature type="domain" description="Glycosyltransferase 2-like" evidence="1">
    <location>
        <begin position="16"/>
        <end position="110"/>
    </location>
</feature>
<protein>
    <submittedName>
        <fullName evidence="2">Glycosyltransferase</fullName>
    </submittedName>
</protein>
<reference evidence="2" key="1">
    <citation type="submission" date="2022-06" db="EMBL/GenBank/DDBJ databases">
        <title>Aeoliella straminimaris, a novel planctomycete from sediments.</title>
        <authorList>
            <person name="Vitorino I.R."/>
            <person name="Lage O.M."/>
        </authorList>
    </citation>
    <scope>NUCLEOTIDE SEQUENCE</scope>
    <source>
        <strain evidence="2">ICT_H6.2</strain>
    </source>
</reference>
<dbReference type="RefSeq" id="WP_252852855.1">
    <property type="nucleotide sequence ID" value="NZ_JAMXLR010000038.1"/>
</dbReference>
<dbReference type="CDD" id="cd00761">
    <property type="entry name" value="Glyco_tranf_GTA_type"/>
    <property type="match status" value="1"/>
</dbReference>
<keyword evidence="3" id="KW-1185">Reference proteome</keyword>
<dbReference type="InterPro" id="IPR001173">
    <property type="entry name" value="Glyco_trans_2-like"/>
</dbReference>
<dbReference type="PANTHER" id="PTHR22916">
    <property type="entry name" value="GLYCOSYLTRANSFERASE"/>
    <property type="match status" value="1"/>
</dbReference>
<dbReference type="AlphaFoldDB" id="A0A9X2FA42"/>
<evidence type="ECO:0000313" key="3">
    <source>
        <dbReference type="Proteomes" id="UP001155241"/>
    </source>
</evidence>
<dbReference type="GO" id="GO:0016758">
    <property type="term" value="F:hexosyltransferase activity"/>
    <property type="evidence" value="ECO:0007669"/>
    <property type="project" value="UniProtKB-ARBA"/>
</dbReference>
<comment type="caution">
    <text evidence="2">The sequence shown here is derived from an EMBL/GenBank/DDBJ whole genome shotgun (WGS) entry which is preliminary data.</text>
</comment>
<evidence type="ECO:0000313" key="2">
    <source>
        <dbReference type="EMBL" id="MCO6044739.1"/>
    </source>
</evidence>
<dbReference type="PANTHER" id="PTHR22916:SF3">
    <property type="entry name" value="UDP-GLCNAC:BETAGAL BETA-1,3-N-ACETYLGLUCOSAMINYLTRANSFERASE-LIKE PROTEIN 1"/>
    <property type="match status" value="1"/>
</dbReference>
<dbReference type="Proteomes" id="UP001155241">
    <property type="component" value="Unassembled WGS sequence"/>
</dbReference>
<organism evidence="2 3">
    <name type="scientific">Aeoliella straminimaris</name>
    <dbReference type="NCBI Taxonomy" id="2954799"/>
    <lineage>
        <taxon>Bacteria</taxon>
        <taxon>Pseudomonadati</taxon>
        <taxon>Planctomycetota</taxon>
        <taxon>Planctomycetia</taxon>
        <taxon>Pirellulales</taxon>
        <taxon>Lacipirellulaceae</taxon>
        <taxon>Aeoliella</taxon>
    </lineage>
</organism>
<gene>
    <name evidence="2" type="ORF">NG895_12550</name>
</gene>
<dbReference type="Pfam" id="PF00535">
    <property type="entry name" value="Glycos_transf_2"/>
    <property type="match status" value="1"/>
</dbReference>
<dbReference type="EMBL" id="JAMXLR010000038">
    <property type="protein sequence ID" value="MCO6044739.1"/>
    <property type="molecule type" value="Genomic_DNA"/>
</dbReference>
<proteinExistence type="predicted"/>
<dbReference type="InterPro" id="IPR029044">
    <property type="entry name" value="Nucleotide-diphossugar_trans"/>
</dbReference>
<dbReference type="SUPFAM" id="SSF53448">
    <property type="entry name" value="Nucleotide-diphospho-sugar transferases"/>
    <property type="match status" value="1"/>
</dbReference>